<gene>
    <name evidence="2" type="ORF">CHGG_04651</name>
</gene>
<proteinExistence type="predicted"/>
<evidence type="ECO:0000256" key="1">
    <source>
        <dbReference type="SAM" id="MobiDB-lite"/>
    </source>
</evidence>
<feature type="region of interest" description="Disordered" evidence="1">
    <location>
        <begin position="47"/>
        <end position="80"/>
    </location>
</feature>
<keyword evidence="3" id="KW-1185">Reference proteome</keyword>
<dbReference type="EMBL" id="CH408032">
    <property type="protein sequence ID" value="EAQ88032.1"/>
    <property type="molecule type" value="Genomic_DNA"/>
</dbReference>
<organism evidence="2 3">
    <name type="scientific">Chaetomium globosum (strain ATCC 6205 / CBS 148.51 / DSM 1962 / NBRC 6347 / NRRL 1970)</name>
    <name type="common">Soil fungus</name>
    <dbReference type="NCBI Taxonomy" id="306901"/>
    <lineage>
        <taxon>Eukaryota</taxon>
        <taxon>Fungi</taxon>
        <taxon>Dikarya</taxon>
        <taxon>Ascomycota</taxon>
        <taxon>Pezizomycotina</taxon>
        <taxon>Sordariomycetes</taxon>
        <taxon>Sordariomycetidae</taxon>
        <taxon>Sordariales</taxon>
        <taxon>Chaetomiaceae</taxon>
        <taxon>Chaetomium</taxon>
    </lineage>
</organism>
<dbReference type="AlphaFoldDB" id="Q2H0P5"/>
<dbReference type="GeneID" id="4392120"/>
<dbReference type="Proteomes" id="UP000001056">
    <property type="component" value="Unassembled WGS sequence"/>
</dbReference>
<accession>Q2H0P5</accession>
<dbReference type="VEuPathDB" id="FungiDB:CHGG_04651"/>
<evidence type="ECO:0000313" key="3">
    <source>
        <dbReference type="Proteomes" id="UP000001056"/>
    </source>
</evidence>
<dbReference type="HOGENOM" id="CLU_2589544_0_0_1"/>
<dbReference type="RefSeq" id="XP_001223865.1">
    <property type="nucleotide sequence ID" value="XM_001223864.1"/>
</dbReference>
<name>Q2H0P5_CHAGB</name>
<evidence type="ECO:0000313" key="2">
    <source>
        <dbReference type="EMBL" id="EAQ88032.1"/>
    </source>
</evidence>
<dbReference type="InParanoid" id="Q2H0P5"/>
<sequence>MAGVFSGISAQQPAESNIGITHRAFVVLGRLLLSAVSFGDLLPDRCPGRPLKIPATQPQPGRGSPWHSATRRQPDPSLRF</sequence>
<reference evidence="3" key="1">
    <citation type="journal article" date="2015" name="Genome Announc.">
        <title>Draft genome sequence of the cellulolytic fungus Chaetomium globosum.</title>
        <authorList>
            <person name="Cuomo C.A."/>
            <person name="Untereiner W.A."/>
            <person name="Ma L.-J."/>
            <person name="Grabherr M."/>
            <person name="Birren B.W."/>
        </authorList>
    </citation>
    <scope>NUCLEOTIDE SEQUENCE [LARGE SCALE GENOMIC DNA]</scope>
    <source>
        <strain evidence="3">ATCC 6205 / CBS 148.51 / DSM 1962 / NBRC 6347 / NRRL 1970</strain>
    </source>
</reference>
<protein>
    <submittedName>
        <fullName evidence="2">Uncharacterized protein</fullName>
    </submittedName>
</protein>